<keyword evidence="4 9" id="KW-0863">Zinc-finger</keyword>
<gene>
    <name evidence="12" type="ORF">XYLVIOL_LOCUS6663</name>
</gene>
<feature type="domain" description="RING-type" evidence="11">
    <location>
        <begin position="357"/>
        <end position="395"/>
    </location>
</feature>
<dbReference type="Pfam" id="PF13923">
    <property type="entry name" value="zf-C3HC4_2"/>
    <property type="match status" value="1"/>
</dbReference>
<evidence type="ECO:0000256" key="6">
    <source>
        <dbReference type="ARBA" id="ARBA00022833"/>
    </source>
</evidence>
<dbReference type="EMBL" id="CAXAJV020001293">
    <property type="protein sequence ID" value="CAL7944442.1"/>
    <property type="molecule type" value="Genomic_DNA"/>
</dbReference>
<keyword evidence="2 10" id="KW-0812">Transmembrane</keyword>
<dbReference type="SMART" id="SM00184">
    <property type="entry name" value="RING"/>
    <property type="match status" value="1"/>
</dbReference>
<dbReference type="PANTHER" id="PTHR15860">
    <property type="entry name" value="UNCHARACTERIZED RING FINGER-CONTAINING PROTEIN"/>
    <property type="match status" value="1"/>
</dbReference>
<accession>A0ABP1NU37</accession>
<dbReference type="PROSITE" id="PS00518">
    <property type="entry name" value="ZF_RING_1"/>
    <property type="match status" value="1"/>
</dbReference>
<dbReference type="PROSITE" id="PS50089">
    <property type="entry name" value="ZF_RING_2"/>
    <property type="match status" value="1"/>
</dbReference>
<keyword evidence="7 10" id="KW-1133">Transmembrane helix</keyword>
<name>A0ABP1NU37_XYLVO</name>
<evidence type="ECO:0000256" key="1">
    <source>
        <dbReference type="ARBA" id="ARBA00004141"/>
    </source>
</evidence>
<keyword evidence="3" id="KW-0479">Metal-binding</keyword>
<evidence type="ECO:0000256" key="8">
    <source>
        <dbReference type="ARBA" id="ARBA00023136"/>
    </source>
</evidence>
<dbReference type="PANTHER" id="PTHR15860:SF0">
    <property type="entry name" value="LP20373P"/>
    <property type="match status" value="1"/>
</dbReference>
<evidence type="ECO:0000256" key="9">
    <source>
        <dbReference type="PROSITE-ProRule" id="PRU00175"/>
    </source>
</evidence>
<evidence type="ECO:0000313" key="12">
    <source>
        <dbReference type="EMBL" id="CAL7944442.1"/>
    </source>
</evidence>
<dbReference type="SUPFAM" id="SSF57850">
    <property type="entry name" value="RING/U-box"/>
    <property type="match status" value="1"/>
</dbReference>
<protein>
    <recommendedName>
        <fullName evidence="11">RING-type domain-containing protein</fullName>
    </recommendedName>
</protein>
<evidence type="ECO:0000256" key="4">
    <source>
        <dbReference type="ARBA" id="ARBA00022771"/>
    </source>
</evidence>
<keyword evidence="13" id="KW-1185">Reference proteome</keyword>
<dbReference type="InterPro" id="IPR017907">
    <property type="entry name" value="Znf_RING_CS"/>
</dbReference>
<evidence type="ECO:0000256" key="3">
    <source>
        <dbReference type="ARBA" id="ARBA00022723"/>
    </source>
</evidence>
<feature type="transmembrane region" description="Helical" evidence="10">
    <location>
        <begin position="233"/>
        <end position="257"/>
    </location>
</feature>
<dbReference type="InterPro" id="IPR013083">
    <property type="entry name" value="Znf_RING/FYVE/PHD"/>
</dbReference>
<sequence length="416" mass="47795">MENSRFVRNVASTIEELRPFIGRQPGITLGTLLNIQERVQNPVDTVPLSTDNFVITVEDVPPSTNTHNVSIHGNHQHHEPTRTDNFLNDIRETANEVVDENQNNSNSNNIVNHNNNNNGNNMENNLSEAIPISPQTHALFKGLENYITFGSILLTKGLYDYSTSILNIVVLIVTFYYSNDVVKREIAKQNNKSWLSLLFITFYIIGCLIFIYYEYDTHIFSPYTQPLTIWELLWSVFITDFVLKLITIIFKVFLTCLPSKLLALQKRGKYFFMVEATSQLYRCVAPVQPWLYYFFESYQGREKIFGIGLSLLYTVNKGNDLLSRFKLFQTAIWKLLQNVNLGVSPSKEQLVASGGICAICHDQYSMPVRLHCKHIFCETCVVTWLNRECSCPLCRAAITDDPIYRDGHTSHFIQLY</sequence>
<reference evidence="12 13" key="1">
    <citation type="submission" date="2024-08" db="EMBL/GenBank/DDBJ databases">
        <authorList>
            <person name="Will J Nash"/>
            <person name="Angela Man"/>
            <person name="Seanna McTaggart"/>
            <person name="Kendall Baker"/>
            <person name="Tom Barker"/>
            <person name="Leah Catchpole"/>
            <person name="Alex Durrant"/>
            <person name="Karim Gharbi"/>
            <person name="Naomi Irish"/>
            <person name="Gemy Kaithakottil"/>
            <person name="Debby Ku"/>
            <person name="Aaliyah Providence"/>
            <person name="Felix Shaw"/>
            <person name="David Swarbreck"/>
            <person name="Chris Watkins"/>
            <person name="Ann M. McCartney"/>
            <person name="Giulio Formenti"/>
            <person name="Alice Mouton"/>
            <person name="Noel Vella"/>
            <person name="Bjorn M von Reumont"/>
            <person name="Adriana Vella"/>
            <person name="Wilfried Haerty"/>
        </authorList>
    </citation>
    <scope>NUCLEOTIDE SEQUENCE [LARGE SCALE GENOMIC DNA]</scope>
</reference>
<dbReference type="Gene3D" id="3.30.40.10">
    <property type="entry name" value="Zinc/RING finger domain, C3HC4 (zinc finger)"/>
    <property type="match status" value="1"/>
</dbReference>
<proteinExistence type="predicted"/>
<comment type="caution">
    <text evidence="12">The sequence shown here is derived from an EMBL/GenBank/DDBJ whole genome shotgun (WGS) entry which is preliminary data.</text>
</comment>
<evidence type="ECO:0000256" key="2">
    <source>
        <dbReference type="ARBA" id="ARBA00022692"/>
    </source>
</evidence>
<keyword evidence="6" id="KW-0862">Zinc</keyword>
<keyword evidence="5" id="KW-0833">Ubl conjugation pathway</keyword>
<keyword evidence="8 10" id="KW-0472">Membrane</keyword>
<evidence type="ECO:0000259" key="11">
    <source>
        <dbReference type="PROSITE" id="PS50089"/>
    </source>
</evidence>
<dbReference type="Proteomes" id="UP001642520">
    <property type="component" value="Unassembled WGS sequence"/>
</dbReference>
<feature type="transmembrane region" description="Helical" evidence="10">
    <location>
        <begin position="194"/>
        <end position="213"/>
    </location>
</feature>
<feature type="transmembrane region" description="Helical" evidence="10">
    <location>
        <begin position="161"/>
        <end position="182"/>
    </location>
</feature>
<dbReference type="InterPro" id="IPR044235">
    <property type="entry name" value="RNFT1/2"/>
</dbReference>
<comment type="subcellular location">
    <subcellularLocation>
        <location evidence="1">Membrane</location>
        <topology evidence="1">Multi-pass membrane protein</topology>
    </subcellularLocation>
</comment>
<evidence type="ECO:0000313" key="13">
    <source>
        <dbReference type="Proteomes" id="UP001642520"/>
    </source>
</evidence>
<dbReference type="InterPro" id="IPR001841">
    <property type="entry name" value="Znf_RING"/>
</dbReference>
<evidence type="ECO:0000256" key="10">
    <source>
        <dbReference type="SAM" id="Phobius"/>
    </source>
</evidence>
<evidence type="ECO:0000256" key="5">
    <source>
        <dbReference type="ARBA" id="ARBA00022786"/>
    </source>
</evidence>
<organism evidence="12 13">
    <name type="scientific">Xylocopa violacea</name>
    <name type="common">Violet carpenter bee</name>
    <name type="synonym">Apis violacea</name>
    <dbReference type="NCBI Taxonomy" id="135666"/>
    <lineage>
        <taxon>Eukaryota</taxon>
        <taxon>Metazoa</taxon>
        <taxon>Ecdysozoa</taxon>
        <taxon>Arthropoda</taxon>
        <taxon>Hexapoda</taxon>
        <taxon>Insecta</taxon>
        <taxon>Pterygota</taxon>
        <taxon>Neoptera</taxon>
        <taxon>Endopterygota</taxon>
        <taxon>Hymenoptera</taxon>
        <taxon>Apocrita</taxon>
        <taxon>Aculeata</taxon>
        <taxon>Apoidea</taxon>
        <taxon>Anthophila</taxon>
        <taxon>Apidae</taxon>
        <taxon>Xylocopa</taxon>
        <taxon>Xylocopa</taxon>
    </lineage>
</organism>
<evidence type="ECO:0000256" key="7">
    <source>
        <dbReference type="ARBA" id="ARBA00022989"/>
    </source>
</evidence>